<organism evidence="2 3">
    <name type="scientific">Romboutsia lituseburensis DSM 797</name>
    <dbReference type="NCBI Taxonomy" id="1121325"/>
    <lineage>
        <taxon>Bacteria</taxon>
        <taxon>Bacillati</taxon>
        <taxon>Bacillota</taxon>
        <taxon>Clostridia</taxon>
        <taxon>Peptostreptococcales</taxon>
        <taxon>Peptostreptococcaceae</taxon>
        <taxon>Romboutsia</taxon>
    </lineage>
</organism>
<dbReference type="FunFam" id="3.30.70.270:FF:000001">
    <property type="entry name" value="Diguanylate cyclase domain protein"/>
    <property type="match status" value="1"/>
</dbReference>
<dbReference type="InterPro" id="IPR029787">
    <property type="entry name" value="Nucleotide_cyclase"/>
</dbReference>
<evidence type="ECO:0000313" key="2">
    <source>
        <dbReference type="EMBL" id="SDL53833.1"/>
    </source>
</evidence>
<evidence type="ECO:0000259" key="1">
    <source>
        <dbReference type="PROSITE" id="PS50887"/>
    </source>
</evidence>
<dbReference type="InterPro" id="IPR050469">
    <property type="entry name" value="Diguanylate_Cyclase"/>
</dbReference>
<dbReference type="RefSeq" id="WP_092724274.1">
    <property type="nucleotide sequence ID" value="NZ_FNGW01000002.1"/>
</dbReference>
<dbReference type="NCBIfam" id="TIGR00254">
    <property type="entry name" value="GGDEF"/>
    <property type="match status" value="1"/>
</dbReference>
<dbReference type="PANTHER" id="PTHR45138">
    <property type="entry name" value="REGULATORY COMPONENTS OF SENSORY TRANSDUCTION SYSTEM"/>
    <property type="match status" value="1"/>
</dbReference>
<reference evidence="2 3" key="1">
    <citation type="submission" date="2016-10" db="EMBL/GenBank/DDBJ databases">
        <authorList>
            <person name="de Groot N.N."/>
        </authorList>
    </citation>
    <scope>NUCLEOTIDE SEQUENCE [LARGE SCALE GENOMIC DNA]</scope>
    <source>
        <strain evidence="2 3">DSM 797</strain>
    </source>
</reference>
<sequence>MDFNIEKVIYDIEVRRTCLSKIDNLTQFIEKLKEDNLKENLDILKMYYVNAIERELKSDLDESLEYTNRCLNISNKINNNLWRGKCYCKLACIYLNKSEYKISRRYFIKGVNILKKENKKELILVYIQRLIALRWKRCHRGILNKYIEKIRFLMESCNGKECGYYYLSIGTTYAYFLQDEIKAMKYFIKSMRIGEKYDELEITGLVLYYFASIYLECIHNPNEAIRNLEELVYSSKYDNLNMELKYYSIISLIESYLEVNKLHKAYYCIEVMDEYIKNINNELDESTSIMLIYLKAKFFCKNNKNLKQGISFALDALDKYERFKYNFKYTHFDCNINMLIGDFYFKLGIYDSSIKYYKKSLEYSRKWGKFYEKKVYSRLGKVYERIEDYKNSLESYRICESIFDYIQKKQSFIKYEKMQKEFEKIYNEEKIKNLNIYNKAIKEESYKDPLTKVFNRTYLEEYISKSCNIKNMCSIMIDIDYFKTYNDNYGHLKGDKVLINVAQIIKNSCNELTDIVIRYGGEEFLVLSCNEDKAYFEKLPLKIKNNINSLNILHEHSLISDRVTVSIGVAKSNIYNNCDCINLIKQADRALYIAKEQGRNRIIQYNAKKTLKVKL</sequence>
<dbReference type="SMART" id="SM00028">
    <property type="entry name" value="TPR"/>
    <property type="match status" value="4"/>
</dbReference>
<dbReference type="PROSITE" id="PS50887">
    <property type="entry name" value="GGDEF"/>
    <property type="match status" value="1"/>
</dbReference>
<dbReference type="Pfam" id="PF13181">
    <property type="entry name" value="TPR_8"/>
    <property type="match status" value="1"/>
</dbReference>
<dbReference type="AlphaFoldDB" id="A0A1G9KWF6"/>
<dbReference type="EMBL" id="FNGW01000002">
    <property type="protein sequence ID" value="SDL53833.1"/>
    <property type="molecule type" value="Genomic_DNA"/>
</dbReference>
<dbReference type="SMART" id="SM00267">
    <property type="entry name" value="GGDEF"/>
    <property type="match status" value="1"/>
</dbReference>
<keyword evidence="3" id="KW-1185">Reference proteome</keyword>
<dbReference type="GO" id="GO:1902201">
    <property type="term" value="P:negative regulation of bacterial-type flagellum-dependent cell motility"/>
    <property type="evidence" value="ECO:0007669"/>
    <property type="project" value="TreeGrafter"/>
</dbReference>
<dbReference type="SUPFAM" id="SSF48452">
    <property type="entry name" value="TPR-like"/>
    <property type="match status" value="2"/>
</dbReference>
<dbReference type="STRING" id="1121325.SAMN04515677_102286"/>
<dbReference type="CDD" id="cd01949">
    <property type="entry name" value="GGDEF"/>
    <property type="match status" value="1"/>
</dbReference>
<dbReference type="PANTHER" id="PTHR45138:SF9">
    <property type="entry name" value="DIGUANYLATE CYCLASE DGCM-RELATED"/>
    <property type="match status" value="1"/>
</dbReference>
<evidence type="ECO:0000313" key="3">
    <source>
        <dbReference type="Proteomes" id="UP000199068"/>
    </source>
</evidence>
<dbReference type="InterPro" id="IPR019734">
    <property type="entry name" value="TPR_rpt"/>
</dbReference>
<dbReference type="Pfam" id="PF00990">
    <property type="entry name" value="GGDEF"/>
    <property type="match status" value="1"/>
</dbReference>
<dbReference type="InterPro" id="IPR043128">
    <property type="entry name" value="Rev_trsase/Diguanyl_cyclase"/>
</dbReference>
<dbReference type="GO" id="GO:0005886">
    <property type="term" value="C:plasma membrane"/>
    <property type="evidence" value="ECO:0007669"/>
    <property type="project" value="TreeGrafter"/>
</dbReference>
<dbReference type="GO" id="GO:0052621">
    <property type="term" value="F:diguanylate cyclase activity"/>
    <property type="evidence" value="ECO:0007669"/>
    <property type="project" value="TreeGrafter"/>
</dbReference>
<feature type="domain" description="GGDEF" evidence="1">
    <location>
        <begin position="470"/>
        <end position="607"/>
    </location>
</feature>
<dbReference type="Gene3D" id="3.30.70.270">
    <property type="match status" value="1"/>
</dbReference>
<dbReference type="Gene3D" id="1.25.40.10">
    <property type="entry name" value="Tetratricopeptide repeat domain"/>
    <property type="match status" value="2"/>
</dbReference>
<gene>
    <name evidence="2" type="ORF">SAMN04515677_102286</name>
</gene>
<dbReference type="InterPro" id="IPR000160">
    <property type="entry name" value="GGDEF_dom"/>
</dbReference>
<dbReference type="InterPro" id="IPR011990">
    <property type="entry name" value="TPR-like_helical_dom_sf"/>
</dbReference>
<accession>A0A1G9KWF6</accession>
<proteinExistence type="predicted"/>
<dbReference type="SUPFAM" id="SSF55073">
    <property type="entry name" value="Nucleotide cyclase"/>
    <property type="match status" value="1"/>
</dbReference>
<dbReference type="Proteomes" id="UP000199068">
    <property type="component" value="Unassembled WGS sequence"/>
</dbReference>
<name>A0A1G9KWF6_9FIRM</name>
<dbReference type="GO" id="GO:0043709">
    <property type="term" value="P:cell adhesion involved in single-species biofilm formation"/>
    <property type="evidence" value="ECO:0007669"/>
    <property type="project" value="TreeGrafter"/>
</dbReference>
<protein>
    <submittedName>
        <fullName evidence="2">Diguanylate cyclase (GGDEF) domain-containing protein</fullName>
    </submittedName>
</protein>